<evidence type="ECO:0000259" key="5">
    <source>
        <dbReference type="PROSITE" id="PS50071"/>
    </source>
</evidence>
<evidence type="ECO:0000313" key="7">
    <source>
        <dbReference type="Proteomes" id="UP001176941"/>
    </source>
</evidence>
<dbReference type="Proteomes" id="UP001176941">
    <property type="component" value="Chromosome X"/>
</dbReference>
<dbReference type="EMBL" id="OX460343">
    <property type="protein sequence ID" value="CAI9181025.1"/>
    <property type="molecule type" value="Genomic_DNA"/>
</dbReference>
<dbReference type="Pfam" id="PF00046">
    <property type="entry name" value="Homeodomain"/>
    <property type="match status" value="1"/>
</dbReference>
<keyword evidence="2 3" id="KW-0539">Nucleus</keyword>
<dbReference type="PANTHER" id="PTHR24329:SF543">
    <property type="entry name" value="FI01017P-RELATED"/>
    <property type="match status" value="1"/>
</dbReference>
<keyword evidence="2 3" id="KW-0238">DNA-binding</keyword>
<sequence length="300" mass="32710">MKPQPQRGHSADADTHAVIVGFLGLGVKENWEEAHEAEPAKISLPRERGEEPKAQSETEQGAAAEGKEAGYEEGEEQEGGAVGAGDAGPQDGESREAKAEAGAGGGEGGEKGGEEQRPGAPVEVQEAADGLGRVRQHTFTLEQLWELEGVFHRTPYIDEAMQQELARRMGVTQDTIQVWFKRRRTNWRKCRRALRIRDAPALHLAHPVVSNWGGPGNTTLIQEPNWVWVLLEPMPLEPMPLEPMPLELTPMPPMPPMLAFLPMSPLPPLFLPLPWILPPSIHSGCPHVALPGPLSPVAFL</sequence>
<dbReference type="SMART" id="SM00389">
    <property type="entry name" value="HOX"/>
    <property type="match status" value="1"/>
</dbReference>
<dbReference type="PROSITE" id="PS50071">
    <property type="entry name" value="HOMEOBOX_2"/>
    <property type="match status" value="1"/>
</dbReference>
<comment type="subcellular location">
    <subcellularLocation>
        <location evidence="1 2 3">Nucleus</location>
    </subcellularLocation>
</comment>
<protein>
    <recommendedName>
        <fullName evidence="5">Homeobox domain-containing protein</fullName>
    </recommendedName>
</protein>
<keyword evidence="2 3" id="KW-0371">Homeobox</keyword>
<keyword evidence="7" id="KW-1185">Reference proteome</keyword>
<feature type="compositionally biased region" description="Basic and acidic residues" evidence="4">
    <location>
        <begin position="34"/>
        <end position="56"/>
    </location>
</feature>
<name>A0ABN9A5U4_RANTA</name>
<evidence type="ECO:0000313" key="6">
    <source>
        <dbReference type="EMBL" id="CAI9181025.1"/>
    </source>
</evidence>
<feature type="DNA-binding region" description="Homeobox" evidence="2">
    <location>
        <begin position="132"/>
        <end position="191"/>
    </location>
</feature>
<dbReference type="PANTHER" id="PTHR24329">
    <property type="entry name" value="HOMEOBOX PROTEIN ARISTALESS"/>
    <property type="match status" value="1"/>
</dbReference>
<evidence type="ECO:0000256" key="4">
    <source>
        <dbReference type="SAM" id="MobiDB-lite"/>
    </source>
</evidence>
<evidence type="ECO:0000256" key="2">
    <source>
        <dbReference type="PROSITE-ProRule" id="PRU00108"/>
    </source>
</evidence>
<dbReference type="InterPro" id="IPR050649">
    <property type="entry name" value="Paired_Homeobox_TFs"/>
</dbReference>
<dbReference type="InterPro" id="IPR009057">
    <property type="entry name" value="Homeodomain-like_sf"/>
</dbReference>
<dbReference type="InterPro" id="IPR001356">
    <property type="entry name" value="HD"/>
</dbReference>
<evidence type="ECO:0000256" key="1">
    <source>
        <dbReference type="ARBA" id="ARBA00004123"/>
    </source>
</evidence>
<organism evidence="6 7">
    <name type="scientific">Rangifer tarandus platyrhynchus</name>
    <name type="common">Svalbard reindeer</name>
    <dbReference type="NCBI Taxonomy" id="3082113"/>
    <lineage>
        <taxon>Eukaryota</taxon>
        <taxon>Metazoa</taxon>
        <taxon>Chordata</taxon>
        <taxon>Craniata</taxon>
        <taxon>Vertebrata</taxon>
        <taxon>Euteleostomi</taxon>
        <taxon>Mammalia</taxon>
        <taxon>Eutheria</taxon>
        <taxon>Laurasiatheria</taxon>
        <taxon>Artiodactyla</taxon>
        <taxon>Ruminantia</taxon>
        <taxon>Pecora</taxon>
        <taxon>Cervidae</taxon>
        <taxon>Odocoileinae</taxon>
        <taxon>Rangifer</taxon>
    </lineage>
</organism>
<dbReference type="SUPFAM" id="SSF46689">
    <property type="entry name" value="Homeodomain-like"/>
    <property type="match status" value="1"/>
</dbReference>
<evidence type="ECO:0000256" key="3">
    <source>
        <dbReference type="RuleBase" id="RU000682"/>
    </source>
</evidence>
<reference evidence="6" key="1">
    <citation type="submission" date="2023-04" db="EMBL/GenBank/DDBJ databases">
        <authorList>
            <consortium name="ELIXIR-Norway"/>
        </authorList>
    </citation>
    <scope>NUCLEOTIDE SEQUENCE [LARGE SCALE GENOMIC DNA]</scope>
</reference>
<feature type="compositionally biased region" description="Basic and acidic residues" evidence="4">
    <location>
        <begin position="108"/>
        <end position="117"/>
    </location>
</feature>
<dbReference type="Gene3D" id="1.10.10.60">
    <property type="entry name" value="Homeodomain-like"/>
    <property type="match status" value="1"/>
</dbReference>
<gene>
    <name evidence="6" type="ORF">MRATA1EN1_LOCUS29987</name>
</gene>
<feature type="region of interest" description="Disordered" evidence="4">
    <location>
        <begin position="34"/>
        <end position="123"/>
    </location>
</feature>
<proteinExistence type="predicted"/>
<dbReference type="CDD" id="cd00086">
    <property type="entry name" value="homeodomain"/>
    <property type="match status" value="1"/>
</dbReference>
<feature type="domain" description="Homeobox" evidence="5">
    <location>
        <begin position="130"/>
        <end position="190"/>
    </location>
</feature>
<accession>A0ABN9A5U4</accession>